<dbReference type="NCBIfam" id="TIGR01065">
    <property type="entry name" value="hlyIII"/>
    <property type="match status" value="1"/>
</dbReference>
<feature type="transmembrane region" description="Helical" evidence="8">
    <location>
        <begin position="141"/>
        <end position="158"/>
    </location>
</feature>
<dbReference type="GO" id="GO:0046872">
    <property type="term" value="F:metal ion binding"/>
    <property type="evidence" value="ECO:0007669"/>
    <property type="project" value="UniProtKB-KW"/>
</dbReference>
<dbReference type="GO" id="GO:0005886">
    <property type="term" value="C:plasma membrane"/>
    <property type="evidence" value="ECO:0007669"/>
    <property type="project" value="UniProtKB-SubCell"/>
</dbReference>
<feature type="binding site" evidence="7">
    <location>
        <position position="71"/>
    </location>
    <ligand>
        <name>Zn(2+)</name>
        <dbReference type="ChEBI" id="CHEBI:29105"/>
    </ligand>
</feature>
<sequence length="215" mass="24069">MEETQKYSFKKLVVIETLNAITHGIPAILSIIALVFLVLKGAEMQSKAAIVSYIIYGTSLTLLFLNSTLYHSFSLSKYKAAFQKLDHSSIYLLIAGTYTPYLMVSIGGAFGYTFLAIVWSLAIAGILFELLTIGKWPKLSTYLYLGLGWLSLIIIYPLMKSISWVGVLLLALGGITYSIGTIFYRMKANKWMHVIWHLFVAGGAVFMFLSIWYFA</sequence>
<dbReference type="GO" id="GO:0140911">
    <property type="term" value="F:pore-forming activity"/>
    <property type="evidence" value="ECO:0007669"/>
    <property type="project" value="InterPro"/>
</dbReference>
<name>A0A1H9LZY7_9LACT</name>
<feature type="transmembrane region" description="Helical" evidence="8">
    <location>
        <begin position="196"/>
        <end position="214"/>
    </location>
</feature>
<gene>
    <name evidence="9" type="ORF">SAMN05421767_1232</name>
</gene>
<dbReference type="InterPro" id="IPR004254">
    <property type="entry name" value="AdipoR/HlyIII-related"/>
</dbReference>
<keyword evidence="3" id="KW-1003">Cell membrane</keyword>
<evidence type="ECO:0000313" key="10">
    <source>
        <dbReference type="Proteomes" id="UP000198556"/>
    </source>
</evidence>
<evidence type="ECO:0000256" key="2">
    <source>
        <dbReference type="ARBA" id="ARBA00008488"/>
    </source>
</evidence>
<dbReference type="InterPro" id="IPR005744">
    <property type="entry name" value="Hy-lIII"/>
</dbReference>
<evidence type="ECO:0000256" key="7">
    <source>
        <dbReference type="PIRSR" id="PIRSR604254-1"/>
    </source>
</evidence>
<feature type="transmembrane region" description="Helical" evidence="8">
    <location>
        <begin position="116"/>
        <end position="134"/>
    </location>
</feature>
<evidence type="ECO:0000256" key="1">
    <source>
        <dbReference type="ARBA" id="ARBA00004651"/>
    </source>
</evidence>
<keyword evidence="7" id="KW-0862">Zinc</keyword>
<dbReference type="EMBL" id="FOGF01000023">
    <property type="protein sequence ID" value="SER17016.1"/>
    <property type="molecule type" value="Genomic_DNA"/>
</dbReference>
<evidence type="ECO:0000256" key="4">
    <source>
        <dbReference type="ARBA" id="ARBA00022692"/>
    </source>
</evidence>
<dbReference type="PANTHER" id="PTHR20855">
    <property type="entry name" value="ADIPOR/PROGESTIN RECEPTOR-RELATED"/>
    <property type="match status" value="1"/>
</dbReference>
<keyword evidence="6 8" id="KW-0472">Membrane</keyword>
<proteinExistence type="inferred from homology"/>
<evidence type="ECO:0000256" key="5">
    <source>
        <dbReference type="ARBA" id="ARBA00022989"/>
    </source>
</evidence>
<keyword evidence="7" id="KW-0479">Metal-binding</keyword>
<keyword evidence="5 8" id="KW-1133">Transmembrane helix</keyword>
<comment type="similarity">
    <text evidence="2">Belongs to the UPF0073 (Hly-III) family.</text>
</comment>
<dbReference type="PANTHER" id="PTHR20855:SF3">
    <property type="entry name" value="LD03007P"/>
    <property type="match status" value="1"/>
</dbReference>
<evidence type="ECO:0000313" key="9">
    <source>
        <dbReference type="EMBL" id="SER17016.1"/>
    </source>
</evidence>
<keyword evidence="4 8" id="KW-0812">Transmembrane</keyword>
<accession>A0A1H9LZY7</accession>
<dbReference type="Proteomes" id="UP000198556">
    <property type="component" value="Unassembled WGS sequence"/>
</dbReference>
<feature type="binding site" evidence="7">
    <location>
        <position position="193"/>
    </location>
    <ligand>
        <name>Zn(2+)</name>
        <dbReference type="ChEBI" id="CHEBI:29105"/>
    </ligand>
</feature>
<dbReference type="RefSeq" id="WP_089746817.1">
    <property type="nucleotide sequence ID" value="NZ_FOGF01000023.1"/>
</dbReference>
<dbReference type="Pfam" id="PF03006">
    <property type="entry name" value="HlyIII"/>
    <property type="match status" value="1"/>
</dbReference>
<dbReference type="OrthoDB" id="9813689at2"/>
<feature type="transmembrane region" description="Helical" evidence="8">
    <location>
        <begin position="50"/>
        <end position="69"/>
    </location>
</feature>
<reference evidence="9 10" key="1">
    <citation type="submission" date="2016-10" db="EMBL/GenBank/DDBJ databases">
        <authorList>
            <person name="de Groot N.N."/>
        </authorList>
    </citation>
    <scope>NUCLEOTIDE SEQUENCE [LARGE SCALE GENOMIC DNA]</scope>
    <source>
        <strain evidence="9 10">DSM 15827</strain>
    </source>
</reference>
<evidence type="ECO:0000256" key="6">
    <source>
        <dbReference type="ARBA" id="ARBA00023136"/>
    </source>
</evidence>
<feature type="transmembrane region" description="Helical" evidence="8">
    <location>
        <begin position="164"/>
        <end position="184"/>
    </location>
</feature>
<dbReference type="STRING" id="137733.SAMN05421767_1232"/>
<feature type="binding site" evidence="7">
    <location>
        <position position="197"/>
    </location>
    <ligand>
        <name>Zn(2+)</name>
        <dbReference type="ChEBI" id="CHEBI:29105"/>
    </ligand>
</feature>
<comment type="subcellular location">
    <subcellularLocation>
        <location evidence="1">Cell membrane</location>
        <topology evidence="1">Multi-pass membrane protein</topology>
    </subcellularLocation>
</comment>
<evidence type="ECO:0000256" key="3">
    <source>
        <dbReference type="ARBA" id="ARBA00022475"/>
    </source>
</evidence>
<dbReference type="AlphaFoldDB" id="A0A1H9LZY7"/>
<protein>
    <submittedName>
        <fullName evidence="9">Hemolysin III</fullName>
    </submittedName>
</protein>
<evidence type="ECO:0000256" key="8">
    <source>
        <dbReference type="SAM" id="Phobius"/>
    </source>
</evidence>
<keyword evidence="10" id="KW-1185">Reference proteome</keyword>
<feature type="transmembrane region" description="Helical" evidence="8">
    <location>
        <begin position="12"/>
        <end position="38"/>
    </location>
</feature>
<organism evidence="9 10">
    <name type="scientific">Granulicatella balaenopterae</name>
    <dbReference type="NCBI Taxonomy" id="137733"/>
    <lineage>
        <taxon>Bacteria</taxon>
        <taxon>Bacillati</taxon>
        <taxon>Bacillota</taxon>
        <taxon>Bacilli</taxon>
        <taxon>Lactobacillales</taxon>
        <taxon>Carnobacteriaceae</taxon>
        <taxon>Granulicatella</taxon>
    </lineage>
</organism>